<organism evidence="5 6">
    <name type="scientific">Bordetella genomosp. 10</name>
    <dbReference type="NCBI Taxonomy" id="1416804"/>
    <lineage>
        <taxon>Bacteria</taxon>
        <taxon>Pseudomonadati</taxon>
        <taxon>Pseudomonadota</taxon>
        <taxon>Betaproteobacteria</taxon>
        <taxon>Burkholderiales</taxon>
        <taxon>Alcaligenaceae</taxon>
        <taxon>Bordetella</taxon>
    </lineage>
</organism>
<dbReference type="InterPro" id="IPR011711">
    <property type="entry name" value="GntR_C"/>
</dbReference>
<evidence type="ECO:0000259" key="4">
    <source>
        <dbReference type="PROSITE" id="PS50949"/>
    </source>
</evidence>
<keyword evidence="2" id="KW-0238">DNA-binding</keyword>
<dbReference type="AlphaFoldDB" id="A0A261RY48"/>
<dbReference type="GO" id="GO:0003700">
    <property type="term" value="F:DNA-binding transcription factor activity"/>
    <property type="evidence" value="ECO:0007669"/>
    <property type="project" value="InterPro"/>
</dbReference>
<sequence length="227" mass="25669">MNESVRLDRYRQAAPQLYELLREAIVSLALPPGTALVRPELAAQYGVSQTPVRDALMRLEEEGLVDVIPQAGTRVSKIDLDRAGQAHFLRRAIEQELVRELASAGNDALVKRLRGLLDVQQAQVRAADFEAFAAADQEFHRELYAAAHMQDLWQLVYSRSGHIDRLRRLHLPALGKAQRILNDHTLIVDAIAAADPALAEERLREHLSHTLRQVEEIRARHPEYFNT</sequence>
<feature type="domain" description="HTH gntR-type" evidence="4">
    <location>
        <begin position="11"/>
        <end position="78"/>
    </location>
</feature>
<dbReference type="RefSeq" id="WP_094854438.1">
    <property type="nucleotide sequence ID" value="NZ_NEVM01000005.1"/>
</dbReference>
<keyword evidence="6" id="KW-1185">Reference proteome</keyword>
<dbReference type="SUPFAM" id="SSF48008">
    <property type="entry name" value="GntR ligand-binding domain-like"/>
    <property type="match status" value="1"/>
</dbReference>
<dbReference type="Pfam" id="PF00392">
    <property type="entry name" value="GntR"/>
    <property type="match status" value="1"/>
</dbReference>
<dbReference type="CDD" id="cd07377">
    <property type="entry name" value="WHTH_GntR"/>
    <property type="match status" value="1"/>
</dbReference>
<dbReference type="InterPro" id="IPR000524">
    <property type="entry name" value="Tscrpt_reg_HTH_GntR"/>
</dbReference>
<comment type="caution">
    <text evidence="5">The sequence shown here is derived from an EMBL/GenBank/DDBJ whole genome shotgun (WGS) entry which is preliminary data.</text>
</comment>
<keyword evidence="3" id="KW-0804">Transcription</keyword>
<dbReference type="InterPro" id="IPR036390">
    <property type="entry name" value="WH_DNA-bd_sf"/>
</dbReference>
<dbReference type="Pfam" id="PF07729">
    <property type="entry name" value="FCD"/>
    <property type="match status" value="1"/>
</dbReference>
<dbReference type="Gene3D" id="1.10.10.10">
    <property type="entry name" value="Winged helix-like DNA-binding domain superfamily/Winged helix DNA-binding domain"/>
    <property type="match status" value="1"/>
</dbReference>
<evidence type="ECO:0000256" key="1">
    <source>
        <dbReference type="ARBA" id="ARBA00023015"/>
    </source>
</evidence>
<dbReference type="SUPFAM" id="SSF46785">
    <property type="entry name" value="Winged helix' DNA-binding domain"/>
    <property type="match status" value="1"/>
</dbReference>
<gene>
    <name evidence="5" type="ORF">CAL29_18140</name>
</gene>
<proteinExistence type="predicted"/>
<dbReference type="PROSITE" id="PS50949">
    <property type="entry name" value="HTH_GNTR"/>
    <property type="match status" value="1"/>
</dbReference>
<protein>
    <submittedName>
        <fullName evidence="5">GntR family transcriptional regulator</fullName>
    </submittedName>
</protein>
<evidence type="ECO:0000256" key="2">
    <source>
        <dbReference type="ARBA" id="ARBA00023125"/>
    </source>
</evidence>
<dbReference type="PANTHER" id="PTHR43537:SF45">
    <property type="entry name" value="GNTR FAMILY REGULATORY PROTEIN"/>
    <property type="match status" value="1"/>
</dbReference>
<dbReference type="InterPro" id="IPR008920">
    <property type="entry name" value="TF_FadR/GntR_C"/>
</dbReference>
<dbReference type="InterPro" id="IPR036388">
    <property type="entry name" value="WH-like_DNA-bd_sf"/>
</dbReference>
<evidence type="ECO:0000313" key="5">
    <source>
        <dbReference type="EMBL" id="OZI29999.1"/>
    </source>
</evidence>
<dbReference type="EMBL" id="NEVM01000005">
    <property type="protein sequence ID" value="OZI29999.1"/>
    <property type="molecule type" value="Genomic_DNA"/>
</dbReference>
<dbReference type="PANTHER" id="PTHR43537">
    <property type="entry name" value="TRANSCRIPTIONAL REGULATOR, GNTR FAMILY"/>
    <property type="match status" value="1"/>
</dbReference>
<evidence type="ECO:0000256" key="3">
    <source>
        <dbReference type="ARBA" id="ARBA00023163"/>
    </source>
</evidence>
<accession>A0A261RY48</accession>
<evidence type="ECO:0000313" key="6">
    <source>
        <dbReference type="Proteomes" id="UP000216020"/>
    </source>
</evidence>
<dbReference type="OrthoDB" id="8680240at2"/>
<keyword evidence="1" id="KW-0805">Transcription regulation</keyword>
<reference evidence="6" key="1">
    <citation type="submission" date="2017-05" db="EMBL/GenBank/DDBJ databases">
        <title>Complete and WGS of Bordetella genogroups.</title>
        <authorList>
            <person name="Spilker T."/>
            <person name="Lipuma J."/>
        </authorList>
    </citation>
    <scope>NUCLEOTIDE SEQUENCE [LARGE SCALE GENOMIC DNA]</scope>
    <source>
        <strain evidence="6">AU16122</strain>
    </source>
</reference>
<name>A0A261RY48_9BORD</name>
<dbReference type="SMART" id="SM00345">
    <property type="entry name" value="HTH_GNTR"/>
    <property type="match status" value="1"/>
</dbReference>
<dbReference type="Proteomes" id="UP000216020">
    <property type="component" value="Unassembled WGS sequence"/>
</dbReference>
<dbReference type="GO" id="GO:0003677">
    <property type="term" value="F:DNA binding"/>
    <property type="evidence" value="ECO:0007669"/>
    <property type="project" value="UniProtKB-KW"/>
</dbReference>
<dbReference type="Gene3D" id="1.20.120.530">
    <property type="entry name" value="GntR ligand-binding domain-like"/>
    <property type="match status" value="1"/>
</dbReference>
<dbReference type="SMART" id="SM00895">
    <property type="entry name" value="FCD"/>
    <property type="match status" value="1"/>
</dbReference>